<keyword evidence="4" id="KW-1185">Reference proteome</keyword>
<reference evidence="2 4" key="2">
    <citation type="journal article" date="2018" name="Plant J.">
        <title>The Physcomitrella patens chromosome-scale assembly reveals moss genome structure and evolution.</title>
        <authorList>
            <person name="Lang D."/>
            <person name="Ullrich K.K."/>
            <person name="Murat F."/>
            <person name="Fuchs J."/>
            <person name="Jenkins J."/>
            <person name="Haas F.B."/>
            <person name="Piednoel M."/>
            <person name="Gundlach H."/>
            <person name="Van Bel M."/>
            <person name="Meyberg R."/>
            <person name="Vives C."/>
            <person name="Morata J."/>
            <person name="Symeonidi A."/>
            <person name="Hiss M."/>
            <person name="Muchero W."/>
            <person name="Kamisugi Y."/>
            <person name="Saleh O."/>
            <person name="Blanc G."/>
            <person name="Decker E.L."/>
            <person name="van Gessel N."/>
            <person name="Grimwood J."/>
            <person name="Hayes R.D."/>
            <person name="Graham S.W."/>
            <person name="Gunter L.E."/>
            <person name="McDaniel S.F."/>
            <person name="Hoernstein S.N.W."/>
            <person name="Larsson A."/>
            <person name="Li F.W."/>
            <person name="Perroud P.F."/>
            <person name="Phillips J."/>
            <person name="Ranjan P."/>
            <person name="Rokshar D.S."/>
            <person name="Rothfels C.J."/>
            <person name="Schneider L."/>
            <person name="Shu S."/>
            <person name="Stevenson D.W."/>
            <person name="Thummler F."/>
            <person name="Tillich M."/>
            <person name="Villarreal Aguilar J.C."/>
            <person name="Widiez T."/>
            <person name="Wong G.K."/>
            <person name="Wymore A."/>
            <person name="Zhang Y."/>
            <person name="Zimmer A.D."/>
            <person name="Quatrano R.S."/>
            <person name="Mayer K.F.X."/>
            <person name="Goodstein D."/>
            <person name="Casacuberta J.M."/>
            <person name="Vandepoele K."/>
            <person name="Reski R."/>
            <person name="Cuming A.C."/>
            <person name="Tuskan G.A."/>
            <person name="Maumus F."/>
            <person name="Salse J."/>
            <person name="Schmutz J."/>
            <person name="Rensing S.A."/>
        </authorList>
    </citation>
    <scope>NUCLEOTIDE SEQUENCE [LARGE SCALE GENOMIC DNA]</scope>
    <source>
        <strain evidence="3 4">cv. Gransden 2004</strain>
    </source>
</reference>
<evidence type="ECO:0000313" key="3">
    <source>
        <dbReference type="EnsemblPlants" id="PAC:32899508.CDS.1"/>
    </source>
</evidence>
<proteinExistence type="predicted"/>
<evidence type="ECO:0000259" key="1">
    <source>
        <dbReference type="PROSITE" id="PS50181"/>
    </source>
</evidence>
<dbReference type="GO" id="GO:0031146">
    <property type="term" value="P:SCF-dependent proteasomal ubiquitin-dependent protein catabolic process"/>
    <property type="evidence" value="ECO:0000318"/>
    <property type="project" value="GO_Central"/>
</dbReference>
<dbReference type="InterPro" id="IPR015915">
    <property type="entry name" value="Kelch-typ_b-propeller"/>
</dbReference>
<accession>A0A2K1JXX1</accession>
<dbReference type="InterPro" id="IPR001810">
    <property type="entry name" value="F-box_dom"/>
</dbReference>
<dbReference type="GO" id="GO:0004842">
    <property type="term" value="F:ubiquitin-protein transferase activity"/>
    <property type="evidence" value="ECO:0000318"/>
    <property type="project" value="GO_Central"/>
</dbReference>
<gene>
    <name evidence="2" type="ORF">PHYPA_013500</name>
</gene>
<evidence type="ECO:0000313" key="4">
    <source>
        <dbReference type="Proteomes" id="UP000006727"/>
    </source>
</evidence>
<dbReference type="SUPFAM" id="SSF81383">
    <property type="entry name" value="F-box domain"/>
    <property type="match status" value="1"/>
</dbReference>
<dbReference type="PaxDb" id="3218-PP1S293_89V6.1"/>
<dbReference type="PANTHER" id="PTHR47712:SF3">
    <property type="entry name" value="F-BOX DOMAIN-CONTAINING PROTEIN"/>
    <property type="match status" value="1"/>
</dbReference>
<evidence type="ECO:0000313" key="2">
    <source>
        <dbReference type="EMBL" id="PNR46381.1"/>
    </source>
</evidence>
<dbReference type="InParanoid" id="A0A2K1JXX1"/>
<dbReference type="Proteomes" id="UP000006727">
    <property type="component" value="Chromosome 10"/>
</dbReference>
<dbReference type="PANTHER" id="PTHR47712">
    <property type="entry name" value="OS09G0555300 PROTEIN"/>
    <property type="match status" value="1"/>
</dbReference>
<dbReference type="InterPro" id="IPR036047">
    <property type="entry name" value="F-box-like_dom_sf"/>
</dbReference>
<dbReference type="AlphaFoldDB" id="A0A2K1JXX1"/>
<dbReference type="PROSITE" id="PS50181">
    <property type="entry name" value="FBOX"/>
    <property type="match status" value="1"/>
</dbReference>
<reference evidence="2 4" key="1">
    <citation type="journal article" date="2008" name="Science">
        <title>The Physcomitrella genome reveals evolutionary insights into the conquest of land by plants.</title>
        <authorList>
            <person name="Rensing S."/>
            <person name="Lang D."/>
            <person name="Zimmer A."/>
            <person name="Terry A."/>
            <person name="Salamov A."/>
            <person name="Shapiro H."/>
            <person name="Nishiyama T."/>
            <person name="Perroud P.-F."/>
            <person name="Lindquist E."/>
            <person name="Kamisugi Y."/>
            <person name="Tanahashi T."/>
            <person name="Sakakibara K."/>
            <person name="Fujita T."/>
            <person name="Oishi K."/>
            <person name="Shin-I T."/>
            <person name="Kuroki Y."/>
            <person name="Toyoda A."/>
            <person name="Suzuki Y."/>
            <person name="Hashimoto A."/>
            <person name="Yamaguchi K."/>
            <person name="Sugano A."/>
            <person name="Kohara Y."/>
            <person name="Fujiyama A."/>
            <person name="Anterola A."/>
            <person name="Aoki S."/>
            <person name="Ashton N."/>
            <person name="Barbazuk W.B."/>
            <person name="Barker E."/>
            <person name="Bennetzen J."/>
            <person name="Bezanilla M."/>
            <person name="Blankenship R."/>
            <person name="Cho S.H."/>
            <person name="Dutcher S."/>
            <person name="Estelle M."/>
            <person name="Fawcett J.A."/>
            <person name="Gundlach H."/>
            <person name="Hanada K."/>
            <person name="Heyl A."/>
            <person name="Hicks K.A."/>
            <person name="Hugh J."/>
            <person name="Lohr M."/>
            <person name="Mayer K."/>
            <person name="Melkozernov A."/>
            <person name="Murata T."/>
            <person name="Nelson D."/>
            <person name="Pils B."/>
            <person name="Prigge M."/>
            <person name="Reiss B."/>
            <person name="Renner T."/>
            <person name="Rombauts S."/>
            <person name="Rushton P."/>
            <person name="Sanderfoot A."/>
            <person name="Schween G."/>
            <person name="Shiu S.-H."/>
            <person name="Stueber K."/>
            <person name="Theodoulou F.L."/>
            <person name="Tu H."/>
            <person name="Van de Peer Y."/>
            <person name="Verrier P.J."/>
            <person name="Waters E."/>
            <person name="Wood A."/>
            <person name="Yang L."/>
            <person name="Cove D."/>
            <person name="Cuming A."/>
            <person name="Hasebe M."/>
            <person name="Lucas S."/>
            <person name="Mishler D.B."/>
            <person name="Reski R."/>
            <person name="Grigoriev I."/>
            <person name="Quatrano R.S."/>
            <person name="Boore J.L."/>
        </authorList>
    </citation>
    <scope>NUCLEOTIDE SEQUENCE [LARGE SCALE GENOMIC DNA]</scope>
    <source>
        <strain evidence="3 4">cv. Gransden 2004</strain>
    </source>
</reference>
<dbReference type="Gene3D" id="2.120.10.80">
    <property type="entry name" value="Kelch-type beta propeller"/>
    <property type="match status" value="1"/>
</dbReference>
<dbReference type="Gene3D" id="1.20.1280.50">
    <property type="match status" value="1"/>
</dbReference>
<protein>
    <recommendedName>
        <fullName evidence="1">F-box domain-containing protein</fullName>
    </recommendedName>
</protein>
<reference evidence="3" key="3">
    <citation type="submission" date="2020-12" db="UniProtKB">
        <authorList>
            <consortium name="EnsemblPlants"/>
        </authorList>
    </citation>
    <scope>IDENTIFICATION</scope>
</reference>
<organism evidence="2">
    <name type="scientific">Physcomitrium patens</name>
    <name type="common">Spreading-leaved earth moss</name>
    <name type="synonym">Physcomitrella patens</name>
    <dbReference type="NCBI Taxonomy" id="3218"/>
    <lineage>
        <taxon>Eukaryota</taxon>
        <taxon>Viridiplantae</taxon>
        <taxon>Streptophyta</taxon>
        <taxon>Embryophyta</taxon>
        <taxon>Bryophyta</taxon>
        <taxon>Bryophytina</taxon>
        <taxon>Bryopsida</taxon>
        <taxon>Funariidae</taxon>
        <taxon>Funariales</taxon>
        <taxon>Funariaceae</taxon>
        <taxon>Physcomitrium</taxon>
    </lineage>
</organism>
<sequence length="245" mass="27871">MPDHILEDILALISLTSLVVGTYVCKKWRSIISCPTFLDLYSQIQEHSESFLCVNGFRYKITDANADNNGSRGEDPAEPVVSTIWRHYWGTGWLIFDLSEQSALQKLSYKLGILDKQWKETPALIYSRVLPIVGMLKRLRNCSHMVICIGGLISNTIKESISKVQIFDSESNAWEECEDLLVEFHGISTAKAISTLVCNQKLFIFHIYSGIMGSFDGRTKCWSQVKTFRPPGMQYNYLALRMGRL</sequence>
<dbReference type="EnsemblPlants" id="Pp3c10_6350V3.1">
    <property type="protein sequence ID" value="PAC:32899508.CDS.1"/>
    <property type="gene ID" value="Pp3c10_6350"/>
</dbReference>
<dbReference type="EMBL" id="ABEU02000010">
    <property type="protein sequence ID" value="PNR46381.1"/>
    <property type="molecule type" value="Genomic_DNA"/>
</dbReference>
<dbReference type="Pfam" id="PF00646">
    <property type="entry name" value="F-box"/>
    <property type="match status" value="1"/>
</dbReference>
<dbReference type="SUPFAM" id="SSF117281">
    <property type="entry name" value="Kelch motif"/>
    <property type="match status" value="1"/>
</dbReference>
<dbReference type="Gramene" id="Pp3c10_6350V3.1">
    <property type="protein sequence ID" value="PAC:32899508.CDS.1"/>
    <property type="gene ID" value="Pp3c10_6350"/>
</dbReference>
<feature type="domain" description="F-box" evidence="1">
    <location>
        <begin position="1"/>
        <end position="44"/>
    </location>
</feature>
<name>A0A2K1JXX1_PHYPA</name>